<dbReference type="SUPFAM" id="SSF53187">
    <property type="entry name" value="Zn-dependent exopeptidases"/>
    <property type="match status" value="1"/>
</dbReference>
<sequence>MFEEASEVFDNMFKSSFPLTFIVFIPAVLILVSPLPAEAAHEFTVYRMQQYDLQGQPYGTRNAILNTEARTVEAEVLSRRCVIMRLVDFSYERYQKALRQSAGAVVIILPKNMSTMPQDIVQQFMELEPEMLATETIVPVYFALEDDELLSIYTQTLTSSSSQGSSSAAEVLIHTATANGFQMVTSGAQSKAVSDWAITSLEGRLAGTGGEDLPTIVLVAHYDSFGVAPWLSYGADSNGSGVSMLLELARLFSRLYTYKRTHAGYNLLFFVSGGGKFNYQGTKRWLEDNLDHTDSSLLQDNVAFVLCLDTLGNGDSLHLHVSKPPKEGTAQYALLKELETVASNQYPEVKFSMVHKKINLADDTLAWEHERFGIRRLPAFTLSHLNSHREVQRSSIMDVRPHVDLRKLSRNTKLIAESLARVIYNLTEKGAPGDLQIFTEQMQMQEEQLSSVVDWLTAQPRAAQLVDKDSSVVSTLEYHLGRYLKDVRRHYVKADKRDPEFVFYDQLKQTMNAYRVKPAIFDLLLAFCIAAYLGVIYLSIQVFLLTLRMKCMVLTFLERSFNIV</sequence>
<keyword evidence="8" id="KW-0325">Glycoprotein</keyword>
<keyword evidence="6 10" id="KW-1133">Transmembrane helix</keyword>
<gene>
    <name evidence="12" type="primary">NCLN</name>
    <name evidence="12" type="synonym">LOC109902412</name>
</gene>
<dbReference type="Proteomes" id="UP000694557">
    <property type="component" value="Unassembled WGS sequence"/>
</dbReference>
<evidence type="ECO:0000256" key="9">
    <source>
        <dbReference type="PIRNR" id="PIRNR011018"/>
    </source>
</evidence>
<dbReference type="PIRSF" id="PIRSF011018">
    <property type="entry name" value="Nicalin"/>
    <property type="match status" value="1"/>
</dbReference>
<keyword evidence="7 10" id="KW-0472">Membrane</keyword>
<keyword evidence="13" id="KW-1185">Reference proteome</keyword>
<comment type="subcellular location">
    <subcellularLocation>
        <location evidence="1">Endoplasmic reticulum membrane</location>
        <topology evidence="1">Single-pass membrane protein</topology>
    </subcellularLocation>
</comment>
<comment type="function">
    <text evidence="9">May antagonize Nodal signaling and subsequent organization of axial structures during mesodermal patterning.</text>
</comment>
<accession>A0A8C7MB07</accession>
<name>A0A8C7MB07_ONCKI</name>
<dbReference type="GO" id="GO:0005789">
    <property type="term" value="C:endoplasmic reticulum membrane"/>
    <property type="evidence" value="ECO:0007669"/>
    <property type="project" value="UniProtKB-SubCell"/>
</dbReference>
<protein>
    <recommendedName>
        <fullName evidence="9">Nicalin</fullName>
    </recommendedName>
</protein>
<keyword evidence="3 10" id="KW-0812">Transmembrane</keyword>
<dbReference type="InterPro" id="IPR016574">
    <property type="entry name" value="Nicalin"/>
</dbReference>
<evidence type="ECO:0000256" key="6">
    <source>
        <dbReference type="ARBA" id="ARBA00022989"/>
    </source>
</evidence>
<evidence type="ECO:0000256" key="4">
    <source>
        <dbReference type="ARBA" id="ARBA00022729"/>
    </source>
</evidence>
<dbReference type="CDD" id="cd03882">
    <property type="entry name" value="M28_nicalin_like"/>
    <property type="match status" value="1"/>
</dbReference>
<evidence type="ECO:0000256" key="7">
    <source>
        <dbReference type="ARBA" id="ARBA00023136"/>
    </source>
</evidence>
<reference evidence="12" key="2">
    <citation type="submission" date="2025-09" db="UniProtKB">
        <authorList>
            <consortium name="Ensembl"/>
        </authorList>
    </citation>
    <scope>IDENTIFICATION</scope>
</reference>
<proteinExistence type="inferred from homology"/>
<evidence type="ECO:0000256" key="2">
    <source>
        <dbReference type="ARBA" id="ARBA00007717"/>
    </source>
</evidence>
<dbReference type="FunFam" id="3.40.630.10:FF:000021">
    <property type="entry name" value="Nicalin"/>
    <property type="match status" value="1"/>
</dbReference>
<organism evidence="12 13">
    <name type="scientific">Oncorhynchus kisutch</name>
    <name type="common">Coho salmon</name>
    <name type="synonym">Salmo kisutch</name>
    <dbReference type="NCBI Taxonomy" id="8019"/>
    <lineage>
        <taxon>Eukaryota</taxon>
        <taxon>Metazoa</taxon>
        <taxon>Chordata</taxon>
        <taxon>Craniata</taxon>
        <taxon>Vertebrata</taxon>
        <taxon>Euteleostomi</taxon>
        <taxon>Actinopterygii</taxon>
        <taxon>Neopterygii</taxon>
        <taxon>Teleostei</taxon>
        <taxon>Protacanthopterygii</taxon>
        <taxon>Salmoniformes</taxon>
        <taxon>Salmonidae</taxon>
        <taxon>Salmoninae</taxon>
        <taxon>Oncorhynchus</taxon>
    </lineage>
</organism>
<evidence type="ECO:0000256" key="1">
    <source>
        <dbReference type="ARBA" id="ARBA00004389"/>
    </source>
</evidence>
<evidence type="ECO:0000256" key="3">
    <source>
        <dbReference type="ARBA" id="ARBA00022692"/>
    </source>
</evidence>
<dbReference type="AlphaFoldDB" id="A0A8C7MB07"/>
<reference evidence="12" key="1">
    <citation type="submission" date="2025-08" db="UniProtKB">
        <authorList>
            <consortium name="Ensembl"/>
        </authorList>
    </citation>
    <scope>IDENTIFICATION</scope>
</reference>
<feature type="domain" description="Peptidase M28" evidence="11">
    <location>
        <begin position="214"/>
        <end position="371"/>
    </location>
</feature>
<evidence type="ECO:0000259" key="11">
    <source>
        <dbReference type="Pfam" id="PF04389"/>
    </source>
</evidence>
<keyword evidence="4" id="KW-0732">Signal</keyword>
<dbReference type="Ensembl" id="ENSOKIT00005042818.1">
    <property type="protein sequence ID" value="ENSOKIP00005040589.1"/>
    <property type="gene ID" value="ENSOKIG00005017207.1"/>
</dbReference>
<dbReference type="Gene3D" id="3.40.630.10">
    <property type="entry name" value="Zn peptidases"/>
    <property type="match status" value="1"/>
</dbReference>
<dbReference type="PANTHER" id="PTHR31826">
    <property type="entry name" value="NICALIN"/>
    <property type="match status" value="1"/>
</dbReference>
<evidence type="ECO:0000256" key="5">
    <source>
        <dbReference type="ARBA" id="ARBA00022824"/>
    </source>
</evidence>
<feature type="transmembrane region" description="Helical" evidence="10">
    <location>
        <begin position="523"/>
        <end position="547"/>
    </location>
</feature>
<evidence type="ECO:0000256" key="8">
    <source>
        <dbReference type="ARBA" id="ARBA00023180"/>
    </source>
</evidence>
<dbReference type="GeneTree" id="ENSGT00500000044945"/>
<evidence type="ECO:0000313" key="13">
    <source>
        <dbReference type="Proteomes" id="UP000694557"/>
    </source>
</evidence>
<keyword evidence="5" id="KW-0256">Endoplasmic reticulum</keyword>
<comment type="similarity">
    <text evidence="2 9">Belongs to the nicastrin family.</text>
</comment>
<evidence type="ECO:0000313" key="12">
    <source>
        <dbReference type="Ensembl" id="ENSOKIP00005040589.1"/>
    </source>
</evidence>
<dbReference type="Pfam" id="PF04389">
    <property type="entry name" value="Peptidase_M28"/>
    <property type="match status" value="1"/>
</dbReference>
<evidence type="ECO:0000256" key="10">
    <source>
        <dbReference type="SAM" id="Phobius"/>
    </source>
</evidence>
<dbReference type="GO" id="GO:0009966">
    <property type="term" value="P:regulation of signal transduction"/>
    <property type="evidence" value="ECO:0007669"/>
    <property type="project" value="InterPro"/>
</dbReference>
<dbReference type="InterPro" id="IPR007484">
    <property type="entry name" value="Peptidase_M28"/>
</dbReference>